<feature type="region of interest" description="Disordered" evidence="1">
    <location>
        <begin position="91"/>
        <end position="143"/>
    </location>
</feature>
<evidence type="ECO:0000313" key="3">
    <source>
        <dbReference type="Proteomes" id="UP000299102"/>
    </source>
</evidence>
<protein>
    <recommendedName>
        <fullName evidence="4">DDE Tnp4 domain-containing protein</fullName>
    </recommendedName>
</protein>
<sequence length="143" mass="16088">MTPKKIDPITLAACALHNWLRKTSDMYITQRCVDFEDIQQGVVVPGAWRAQMRQVLEGLSPTRYNNHAFRRAEAIRNTYAQLFETIEAVPRQGLDQSSQHSDVSLQRPENSTTPENVMSPPSTIPEDRPQSRSSSQSSVTSTT</sequence>
<keyword evidence="3" id="KW-1185">Reference proteome</keyword>
<gene>
    <name evidence="2" type="ORF">EVAR_35477_1</name>
</gene>
<proteinExistence type="predicted"/>
<dbReference type="EMBL" id="BGZK01000889">
    <property type="protein sequence ID" value="GBP64156.1"/>
    <property type="molecule type" value="Genomic_DNA"/>
</dbReference>
<evidence type="ECO:0000256" key="1">
    <source>
        <dbReference type="SAM" id="MobiDB-lite"/>
    </source>
</evidence>
<feature type="compositionally biased region" description="Low complexity" evidence="1">
    <location>
        <begin position="131"/>
        <end position="143"/>
    </location>
</feature>
<feature type="compositionally biased region" description="Polar residues" evidence="1">
    <location>
        <begin position="94"/>
        <end position="121"/>
    </location>
</feature>
<dbReference type="Proteomes" id="UP000299102">
    <property type="component" value="Unassembled WGS sequence"/>
</dbReference>
<dbReference type="OrthoDB" id="1681765at2759"/>
<name>A0A4C1XJQ1_EUMVA</name>
<evidence type="ECO:0008006" key="4">
    <source>
        <dbReference type="Google" id="ProtNLM"/>
    </source>
</evidence>
<dbReference type="AlphaFoldDB" id="A0A4C1XJQ1"/>
<accession>A0A4C1XJQ1</accession>
<comment type="caution">
    <text evidence="2">The sequence shown here is derived from an EMBL/GenBank/DDBJ whole genome shotgun (WGS) entry which is preliminary data.</text>
</comment>
<organism evidence="2 3">
    <name type="scientific">Eumeta variegata</name>
    <name type="common">Bagworm moth</name>
    <name type="synonym">Eumeta japonica</name>
    <dbReference type="NCBI Taxonomy" id="151549"/>
    <lineage>
        <taxon>Eukaryota</taxon>
        <taxon>Metazoa</taxon>
        <taxon>Ecdysozoa</taxon>
        <taxon>Arthropoda</taxon>
        <taxon>Hexapoda</taxon>
        <taxon>Insecta</taxon>
        <taxon>Pterygota</taxon>
        <taxon>Neoptera</taxon>
        <taxon>Endopterygota</taxon>
        <taxon>Lepidoptera</taxon>
        <taxon>Glossata</taxon>
        <taxon>Ditrysia</taxon>
        <taxon>Tineoidea</taxon>
        <taxon>Psychidae</taxon>
        <taxon>Oiketicinae</taxon>
        <taxon>Eumeta</taxon>
    </lineage>
</organism>
<reference evidence="2 3" key="1">
    <citation type="journal article" date="2019" name="Commun. Biol.">
        <title>The bagworm genome reveals a unique fibroin gene that provides high tensile strength.</title>
        <authorList>
            <person name="Kono N."/>
            <person name="Nakamura H."/>
            <person name="Ohtoshi R."/>
            <person name="Tomita M."/>
            <person name="Numata K."/>
            <person name="Arakawa K."/>
        </authorList>
    </citation>
    <scope>NUCLEOTIDE SEQUENCE [LARGE SCALE GENOMIC DNA]</scope>
</reference>
<evidence type="ECO:0000313" key="2">
    <source>
        <dbReference type="EMBL" id="GBP64156.1"/>
    </source>
</evidence>